<evidence type="ECO:0000313" key="4">
    <source>
        <dbReference type="EMBL" id="MCD7450097.1"/>
    </source>
</evidence>
<dbReference type="InterPro" id="IPR050568">
    <property type="entry name" value="Transcr_DNA_Rep_Reg"/>
</dbReference>
<proteinExistence type="predicted"/>
<evidence type="ECO:0000256" key="3">
    <source>
        <dbReference type="SAM" id="MobiDB-lite"/>
    </source>
</evidence>
<dbReference type="SUPFAM" id="SSF47113">
    <property type="entry name" value="Histone-fold"/>
    <property type="match status" value="1"/>
</dbReference>
<sequence length="133" mass="15067">MEATTPHSAGYPAQPPYDHLMEQQENKLQIFWTFHHQKIEQVNDFKNYQIPRACIKKIMKADRDVRMISQKQLFYLSRQGAGLGLDLVGSTSSSVSYYYPPMGQPSPPAAIEDNYYASGGNSGQGQDNFDCQR</sequence>
<evidence type="ECO:0000256" key="2">
    <source>
        <dbReference type="ARBA" id="ARBA00023242"/>
    </source>
</evidence>
<organism evidence="4 5">
    <name type="scientific">Datura stramonium</name>
    <name type="common">Jimsonweed</name>
    <name type="synonym">Common thornapple</name>
    <dbReference type="NCBI Taxonomy" id="4076"/>
    <lineage>
        <taxon>Eukaryota</taxon>
        <taxon>Viridiplantae</taxon>
        <taxon>Streptophyta</taxon>
        <taxon>Embryophyta</taxon>
        <taxon>Tracheophyta</taxon>
        <taxon>Spermatophyta</taxon>
        <taxon>Magnoliopsida</taxon>
        <taxon>eudicotyledons</taxon>
        <taxon>Gunneridae</taxon>
        <taxon>Pentapetalae</taxon>
        <taxon>asterids</taxon>
        <taxon>lamiids</taxon>
        <taxon>Solanales</taxon>
        <taxon>Solanaceae</taxon>
        <taxon>Solanoideae</taxon>
        <taxon>Datureae</taxon>
        <taxon>Datura</taxon>
    </lineage>
</organism>
<evidence type="ECO:0000256" key="1">
    <source>
        <dbReference type="ARBA" id="ARBA00004123"/>
    </source>
</evidence>
<dbReference type="PANTHER" id="PTHR10252">
    <property type="entry name" value="HISTONE-LIKE TRANSCRIPTION FACTOR CCAAT-RELATED"/>
    <property type="match status" value="1"/>
</dbReference>
<dbReference type="EMBL" id="JACEIK010000116">
    <property type="protein sequence ID" value="MCD7450097.1"/>
    <property type="molecule type" value="Genomic_DNA"/>
</dbReference>
<comment type="caution">
    <text evidence="4">The sequence shown here is derived from an EMBL/GenBank/DDBJ whole genome shotgun (WGS) entry which is preliminary data.</text>
</comment>
<dbReference type="Gene3D" id="1.10.20.10">
    <property type="entry name" value="Histone, subunit A"/>
    <property type="match status" value="1"/>
</dbReference>
<name>A0ABS8RU33_DATST</name>
<dbReference type="InterPro" id="IPR009072">
    <property type="entry name" value="Histone-fold"/>
</dbReference>
<reference evidence="4 5" key="1">
    <citation type="journal article" date="2021" name="BMC Genomics">
        <title>Datura genome reveals duplications of psychoactive alkaloid biosynthetic genes and high mutation rate following tissue culture.</title>
        <authorList>
            <person name="Rajewski A."/>
            <person name="Carter-House D."/>
            <person name="Stajich J."/>
            <person name="Litt A."/>
        </authorList>
    </citation>
    <scope>NUCLEOTIDE SEQUENCE [LARGE SCALE GENOMIC DNA]</scope>
    <source>
        <strain evidence="4">AR-01</strain>
    </source>
</reference>
<feature type="region of interest" description="Disordered" evidence="3">
    <location>
        <begin position="109"/>
        <end position="133"/>
    </location>
</feature>
<feature type="compositionally biased region" description="Polar residues" evidence="3">
    <location>
        <begin position="124"/>
        <end position="133"/>
    </location>
</feature>
<keyword evidence="5" id="KW-1185">Reference proteome</keyword>
<dbReference type="Proteomes" id="UP000823775">
    <property type="component" value="Unassembled WGS sequence"/>
</dbReference>
<keyword evidence="2" id="KW-0539">Nucleus</keyword>
<accession>A0ABS8RU33</accession>
<gene>
    <name evidence="4" type="primary">OSHAP5C_2</name>
    <name evidence="4" type="ORF">HAX54_003515</name>
</gene>
<protein>
    <submittedName>
        <fullName evidence="4">Nuclear transcription factor Y subunit C-2</fullName>
    </submittedName>
</protein>
<dbReference type="PANTHER" id="PTHR10252:SF39">
    <property type="entry name" value="NUCLEAR TRANSCRIPTION FACTOR Y SUBUNIT C-6"/>
    <property type="match status" value="1"/>
</dbReference>
<evidence type="ECO:0000313" key="5">
    <source>
        <dbReference type="Proteomes" id="UP000823775"/>
    </source>
</evidence>
<comment type="subcellular location">
    <subcellularLocation>
        <location evidence="1">Nucleus</location>
    </subcellularLocation>
</comment>